<dbReference type="OrthoDB" id="9801609at2"/>
<protein>
    <submittedName>
        <fullName evidence="5">Mannosyltransferase</fullName>
    </submittedName>
</protein>
<dbReference type="Gene3D" id="3.40.50.2000">
    <property type="entry name" value="Glycogen Phosphorylase B"/>
    <property type="match status" value="2"/>
</dbReference>
<evidence type="ECO:0000256" key="1">
    <source>
        <dbReference type="ARBA" id="ARBA00022676"/>
    </source>
</evidence>
<dbReference type="GO" id="GO:0009103">
    <property type="term" value="P:lipopolysaccharide biosynthetic process"/>
    <property type="evidence" value="ECO:0007669"/>
    <property type="project" value="TreeGrafter"/>
</dbReference>
<evidence type="ECO:0000259" key="4">
    <source>
        <dbReference type="Pfam" id="PF13439"/>
    </source>
</evidence>
<keyword evidence="1 5" id="KW-0328">Glycosyltransferase</keyword>
<keyword evidence="2 5" id="KW-0808">Transferase</keyword>
<dbReference type="InterPro" id="IPR001296">
    <property type="entry name" value="Glyco_trans_1"/>
</dbReference>
<dbReference type="KEGG" id="mvd:AWU67_01900"/>
<dbReference type="PANTHER" id="PTHR46401:SF2">
    <property type="entry name" value="GLYCOSYLTRANSFERASE WBBK-RELATED"/>
    <property type="match status" value="1"/>
</dbReference>
<proteinExistence type="predicted"/>
<reference evidence="5 6" key="1">
    <citation type="journal article" date="2016" name="J. Biotechnol.">
        <title>First complete genome sequence of a species in the genus Microterricola, an extremophilic cold active enzyme producing bacterial strain ERGS5:02 isolated from Sikkim Himalaya.</title>
        <authorList>
            <person name="Himanshu"/>
            <person name="Swarnkar M.K."/>
            <person name="Singh D."/>
            <person name="Kumar R."/>
        </authorList>
    </citation>
    <scope>NUCLEOTIDE SEQUENCE [LARGE SCALE GENOMIC DNA]</scope>
    <source>
        <strain evidence="5 6">ERGS5:02</strain>
    </source>
</reference>
<dbReference type="SUPFAM" id="SSF53756">
    <property type="entry name" value="UDP-Glycosyltransferase/glycogen phosphorylase"/>
    <property type="match status" value="1"/>
</dbReference>
<evidence type="ECO:0000313" key="6">
    <source>
        <dbReference type="Proteomes" id="UP000058305"/>
    </source>
</evidence>
<gene>
    <name evidence="5" type="ORF">AWU67_01900</name>
</gene>
<dbReference type="InterPro" id="IPR028098">
    <property type="entry name" value="Glyco_trans_4-like_N"/>
</dbReference>
<dbReference type="PANTHER" id="PTHR46401">
    <property type="entry name" value="GLYCOSYLTRANSFERASE WBBK-RELATED"/>
    <property type="match status" value="1"/>
</dbReference>
<dbReference type="EMBL" id="CP014145">
    <property type="protein sequence ID" value="AMB57821.1"/>
    <property type="molecule type" value="Genomic_DNA"/>
</dbReference>
<dbReference type="CDD" id="cd03809">
    <property type="entry name" value="GT4_MtfB-like"/>
    <property type="match status" value="1"/>
</dbReference>
<name>A0A0Y0NDJ1_9MICO</name>
<dbReference type="Pfam" id="PF13439">
    <property type="entry name" value="Glyco_transf_4"/>
    <property type="match status" value="1"/>
</dbReference>
<evidence type="ECO:0000259" key="3">
    <source>
        <dbReference type="Pfam" id="PF00534"/>
    </source>
</evidence>
<dbReference type="GO" id="GO:0016757">
    <property type="term" value="F:glycosyltransferase activity"/>
    <property type="evidence" value="ECO:0007669"/>
    <property type="project" value="UniProtKB-KW"/>
</dbReference>
<feature type="domain" description="Glycosyl transferase family 1" evidence="3">
    <location>
        <begin position="193"/>
        <end position="358"/>
    </location>
</feature>
<dbReference type="AlphaFoldDB" id="A0A0Y0NDJ1"/>
<feature type="domain" description="Glycosyltransferase subfamily 4-like N-terminal" evidence="4">
    <location>
        <begin position="25"/>
        <end position="178"/>
    </location>
</feature>
<evidence type="ECO:0000256" key="2">
    <source>
        <dbReference type="ARBA" id="ARBA00022679"/>
    </source>
</evidence>
<accession>A0A0Y0NDJ1</accession>
<evidence type="ECO:0000313" key="5">
    <source>
        <dbReference type="EMBL" id="AMB57821.1"/>
    </source>
</evidence>
<dbReference type="Proteomes" id="UP000058305">
    <property type="component" value="Chromosome"/>
</dbReference>
<organism evidence="5 6">
    <name type="scientific">Microterricola viridarii</name>
    <dbReference type="NCBI Taxonomy" id="412690"/>
    <lineage>
        <taxon>Bacteria</taxon>
        <taxon>Bacillati</taxon>
        <taxon>Actinomycetota</taxon>
        <taxon>Actinomycetes</taxon>
        <taxon>Micrococcales</taxon>
        <taxon>Microbacteriaceae</taxon>
        <taxon>Microterricola</taxon>
    </lineage>
</organism>
<dbReference type="Pfam" id="PF00534">
    <property type="entry name" value="Glycos_transf_1"/>
    <property type="match status" value="1"/>
</dbReference>
<dbReference type="RefSeq" id="WP_067226023.1">
    <property type="nucleotide sequence ID" value="NZ_CP014145.1"/>
</dbReference>
<keyword evidence="6" id="KW-1185">Reference proteome</keyword>
<sequence length="379" mass="40138">MTTLRVVVDQIIAPAPGPIGLYSEEITRALIQAAPRGCDVEGIVSATQREKYERLESALPGLRGLYTTTLPRRELAAAWQLGLTTSNSGGGMIHAPGLFAPLRRHDRVNDGVQVAVTVHDLLAWTHPSSLSAPAVAWHKAMMRRARKHADAIVVPSHALAEELMERFSVGDRVRVIPGAARTGLVLPSDADKRAAALGLPERFILTSGTLEPRKGVAALVEGLGNPGGPDLPLVVLGAPSWGDVELAAVADDAGLPEGRVFALDKLSASDLAVVLSRAAVFVAPSLSEGFSSSIIEAFAFGVPVVHSDAPALVEVASDAGIVVEREDAAGYPERLAEAVTTVLEDPTRAERMGIAGRDRSRAFSWRDAAERVWQLHADL</sequence>
<reference evidence="6" key="2">
    <citation type="submission" date="2016-01" db="EMBL/GenBank/DDBJ databases">
        <title>First complete genome sequence of a species in the genus Microterricola, an extremophilic cold active enzyme producing strain ERGS5:02 isolated from Sikkim Himalaya.</title>
        <authorList>
            <person name="Kumar R."/>
            <person name="Singh D."/>
            <person name="Swarnkar M.K."/>
        </authorList>
    </citation>
    <scope>NUCLEOTIDE SEQUENCE [LARGE SCALE GENOMIC DNA]</scope>
    <source>
        <strain evidence="6">ERGS5:02</strain>
    </source>
</reference>